<dbReference type="GO" id="GO:0006231">
    <property type="term" value="P:dTMP biosynthetic process"/>
    <property type="evidence" value="ECO:0007669"/>
    <property type="project" value="InterPro"/>
</dbReference>
<name>A0A7X2KYC9_9NEIS</name>
<dbReference type="PANTHER" id="PTHR34934:SF1">
    <property type="entry name" value="FLAVIN-DEPENDENT THYMIDYLATE SYNTHASE"/>
    <property type="match status" value="1"/>
</dbReference>
<evidence type="ECO:0000313" key="2">
    <source>
        <dbReference type="Proteomes" id="UP000486297"/>
    </source>
</evidence>
<protein>
    <recommendedName>
        <fullName evidence="3">FAD-dependent thymidylate synthase</fullName>
    </recommendedName>
</protein>
<dbReference type="InterPro" id="IPR003669">
    <property type="entry name" value="Thymidylate_synthase_ThyX"/>
</dbReference>
<sequence length="269" mass="30682">MQISCKVIADSISDSGKRITTLQLTMPRFILSQFNKHRAFSNNAASSRAIPVNKLIQEVRNNPVIPVNWGQNQAGMVAEVEVTAEVAEQAKSVWLQAAKAAADFAQKLDEACIHKQVANRILEPFLWSHVVVTSTEWENFFNLRLEYDSQPEMQELARCMKSAMDSSTPVERYEHLPYLLEHELESEDLSFSDKYMISAARCARVSYKNHDGSVADIEKDFKLAKRLLTSKHMTCFEHQAYALPYAKQGSNNFRGWFQVRKELESSNED</sequence>
<evidence type="ECO:0008006" key="3">
    <source>
        <dbReference type="Google" id="ProtNLM"/>
    </source>
</evidence>
<dbReference type="GO" id="GO:0070402">
    <property type="term" value="F:NADPH binding"/>
    <property type="evidence" value="ECO:0007669"/>
    <property type="project" value="TreeGrafter"/>
</dbReference>
<gene>
    <name evidence="1" type="ORF">GJU80_08860</name>
</gene>
<accession>A0A7X2KYC9</accession>
<comment type="caution">
    <text evidence="1">The sequence shown here is derived from an EMBL/GenBank/DDBJ whole genome shotgun (WGS) entry which is preliminary data.</text>
</comment>
<reference evidence="1" key="1">
    <citation type="journal article" name="Emerg. Infect. Dis.">
        <title>Two cases of a newly characterized neisseria species.</title>
        <authorList>
            <person name="Mustapha M."/>
            <person name="Lemos A.P.S."/>
            <person name="Harrison L.H."/>
            <person name="Vantyne D."/>
            <person name="Sacchi C.T."/>
        </authorList>
    </citation>
    <scope>NUCLEOTIDE SEQUENCE</scope>
    <source>
        <strain evidence="1">N.95.16</strain>
    </source>
</reference>
<dbReference type="GO" id="GO:0050797">
    <property type="term" value="F:thymidylate synthase (FAD) activity"/>
    <property type="evidence" value="ECO:0007669"/>
    <property type="project" value="InterPro"/>
</dbReference>
<dbReference type="SUPFAM" id="SSF69796">
    <property type="entry name" value="Thymidylate synthase-complementing protein Thy1"/>
    <property type="match status" value="2"/>
</dbReference>
<dbReference type="AlphaFoldDB" id="A0A7X2KYC9"/>
<dbReference type="PANTHER" id="PTHR34934">
    <property type="entry name" value="FLAVIN-DEPENDENT THYMIDYLATE SYNTHASE"/>
    <property type="match status" value="1"/>
</dbReference>
<dbReference type="PROSITE" id="PS51331">
    <property type="entry name" value="THYX"/>
    <property type="match status" value="1"/>
</dbReference>
<dbReference type="InterPro" id="IPR036098">
    <property type="entry name" value="Thymidylate_synthase_ThyX_sf"/>
</dbReference>
<proteinExistence type="predicted"/>
<dbReference type="Gene3D" id="3.30.1360.170">
    <property type="match status" value="2"/>
</dbReference>
<organism evidence="1 2">
    <name type="scientific">Neisseria brasiliensis</name>
    <dbReference type="NCBI Taxonomy" id="2666100"/>
    <lineage>
        <taxon>Bacteria</taxon>
        <taxon>Pseudomonadati</taxon>
        <taxon>Pseudomonadota</taxon>
        <taxon>Betaproteobacteria</taxon>
        <taxon>Neisseriales</taxon>
        <taxon>Neisseriaceae</taxon>
        <taxon>Neisseria</taxon>
    </lineage>
</organism>
<dbReference type="Proteomes" id="UP000486297">
    <property type="component" value="Unassembled WGS sequence"/>
</dbReference>
<evidence type="ECO:0000313" key="1">
    <source>
        <dbReference type="EMBL" id="MRN38581.1"/>
    </source>
</evidence>
<dbReference type="EMBL" id="WJXO01000001">
    <property type="protein sequence ID" value="MRN38581.1"/>
    <property type="molecule type" value="Genomic_DNA"/>
</dbReference>
<dbReference type="GO" id="GO:0050660">
    <property type="term" value="F:flavin adenine dinucleotide binding"/>
    <property type="evidence" value="ECO:0007669"/>
    <property type="project" value="InterPro"/>
</dbReference>
<dbReference type="RefSeq" id="WP_095502949.1">
    <property type="nucleotide sequence ID" value="NZ_WJXO01000001.1"/>
</dbReference>
<dbReference type="Pfam" id="PF02511">
    <property type="entry name" value="Thy1"/>
    <property type="match status" value="1"/>
</dbReference>
<dbReference type="GO" id="GO:0004799">
    <property type="term" value="F:thymidylate synthase activity"/>
    <property type="evidence" value="ECO:0007669"/>
    <property type="project" value="TreeGrafter"/>
</dbReference>
<keyword evidence="2" id="KW-1185">Reference proteome</keyword>